<evidence type="ECO:0000313" key="1">
    <source>
        <dbReference type="EnsemblPlants" id="Bo3g102840.1"/>
    </source>
</evidence>
<accession>A0A0D3BF95</accession>
<dbReference type="Gramene" id="Bo3g102840.1">
    <property type="protein sequence ID" value="Bo3g102840.1"/>
    <property type="gene ID" value="Bo3g102840"/>
</dbReference>
<organism evidence="1 2">
    <name type="scientific">Brassica oleracea var. oleracea</name>
    <dbReference type="NCBI Taxonomy" id="109376"/>
    <lineage>
        <taxon>Eukaryota</taxon>
        <taxon>Viridiplantae</taxon>
        <taxon>Streptophyta</taxon>
        <taxon>Embryophyta</taxon>
        <taxon>Tracheophyta</taxon>
        <taxon>Spermatophyta</taxon>
        <taxon>Magnoliopsida</taxon>
        <taxon>eudicotyledons</taxon>
        <taxon>Gunneridae</taxon>
        <taxon>Pentapetalae</taxon>
        <taxon>rosids</taxon>
        <taxon>malvids</taxon>
        <taxon>Brassicales</taxon>
        <taxon>Brassicaceae</taxon>
        <taxon>Brassiceae</taxon>
        <taxon>Brassica</taxon>
    </lineage>
</organism>
<reference evidence="1 2" key="1">
    <citation type="journal article" date="2014" name="Genome Biol.">
        <title>Transcriptome and methylome profiling reveals relics of genome dominance in the mesopolyploid Brassica oleracea.</title>
        <authorList>
            <person name="Parkin I.A."/>
            <person name="Koh C."/>
            <person name="Tang H."/>
            <person name="Robinson S.J."/>
            <person name="Kagale S."/>
            <person name="Clarke W.E."/>
            <person name="Town C.D."/>
            <person name="Nixon J."/>
            <person name="Krishnakumar V."/>
            <person name="Bidwell S.L."/>
            <person name="Denoeud F."/>
            <person name="Belcram H."/>
            <person name="Links M.G."/>
            <person name="Just J."/>
            <person name="Clarke C."/>
            <person name="Bender T."/>
            <person name="Huebert T."/>
            <person name="Mason A.S."/>
            <person name="Pires J.C."/>
            <person name="Barker G."/>
            <person name="Moore J."/>
            <person name="Walley P.G."/>
            <person name="Manoli S."/>
            <person name="Batley J."/>
            <person name="Edwards D."/>
            <person name="Nelson M.N."/>
            <person name="Wang X."/>
            <person name="Paterson A.H."/>
            <person name="King G."/>
            <person name="Bancroft I."/>
            <person name="Chalhoub B."/>
            <person name="Sharpe A.G."/>
        </authorList>
    </citation>
    <scope>NUCLEOTIDE SEQUENCE</scope>
    <source>
        <strain evidence="1 2">cv. TO1000</strain>
    </source>
</reference>
<dbReference type="AlphaFoldDB" id="A0A0D3BF95"/>
<protein>
    <submittedName>
        <fullName evidence="1">Uncharacterized protein</fullName>
    </submittedName>
</protein>
<proteinExistence type="predicted"/>
<evidence type="ECO:0000313" key="2">
    <source>
        <dbReference type="Proteomes" id="UP000032141"/>
    </source>
</evidence>
<dbReference type="OMA" id="CISFTPM"/>
<name>A0A0D3BF95_BRAOL</name>
<dbReference type="Proteomes" id="UP000032141">
    <property type="component" value="Chromosome C3"/>
</dbReference>
<keyword evidence="2" id="KW-1185">Reference proteome</keyword>
<sequence length="54" mass="6188">MWPNMSLLDEKHVVNCFVVKVVMEFGIVMTSATDDLERILACIKCISFTPMQRP</sequence>
<dbReference type="HOGENOM" id="CLU_3053132_0_0_1"/>
<dbReference type="EnsemblPlants" id="Bo3g102840.1">
    <property type="protein sequence ID" value="Bo3g102840.1"/>
    <property type="gene ID" value="Bo3g102840"/>
</dbReference>
<reference evidence="1" key="2">
    <citation type="submission" date="2015-03" db="UniProtKB">
        <authorList>
            <consortium name="EnsemblPlants"/>
        </authorList>
    </citation>
    <scope>IDENTIFICATION</scope>
</reference>